<reference evidence="1 2" key="1">
    <citation type="submission" date="2023-02" db="EMBL/GenBank/DDBJ databases">
        <title>LHISI_Scaffold_Assembly.</title>
        <authorList>
            <person name="Stuart O.P."/>
            <person name="Cleave R."/>
            <person name="Magrath M.J.L."/>
            <person name="Mikheyev A.S."/>
        </authorList>
    </citation>
    <scope>NUCLEOTIDE SEQUENCE [LARGE SCALE GENOMIC DNA]</scope>
    <source>
        <strain evidence="1">Daus_M_001</strain>
        <tissue evidence="1">Leg muscle</tissue>
    </source>
</reference>
<name>A0ABQ9H3N0_9NEOP</name>
<dbReference type="Proteomes" id="UP001159363">
    <property type="component" value="Chromosome 6"/>
</dbReference>
<organism evidence="1 2">
    <name type="scientific">Dryococelus australis</name>
    <dbReference type="NCBI Taxonomy" id="614101"/>
    <lineage>
        <taxon>Eukaryota</taxon>
        <taxon>Metazoa</taxon>
        <taxon>Ecdysozoa</taxon>
        <taxon>Arthropoda</taxon>
        <taxon>Hexapoda</taxon>
        <taxon>Insecta</taxon>
        <taxon>Pterygota</taxon>
        <taxon>Neoptera</taxon>
        <taxon>Polyneoptera</taxon>
        <taxon>Phasmatodea</taxon>
        <taxon>Verophasmatodea</taxon>
        <taxon>Anareolatae</taxon>
        <taxon>Phasmatidae</taxon>
        <taxon>Eurycanthinae</taxon>
        <taxon>Dryococelus</taxon>
    </lineage>
</organism>
<protein>
    <submittedName>
        <fullName evidence="1">Uncharacterized protein</fullName>
    </submittedName>
</protein>
<comment type="caution">
    <text evidence="1">The sequence shown here is derived from an EMBL/GenBank/DDBJ whole genome shotgun (WGS) entry which is preliminary data.</text>
</comment>
<evidence type="ECO:0000313" key="2">
    <source>
        <dbReference type="Proteomes" id="UP001159363"/>
    </source>
</evidence>
<dbReference type="EMBL" id="JARBHB010000007">
    <property type="protein sequence ID" value="KAJ8878862.1"/>
    <property type="molecule type" value="Genomic_DNA"/>
</dbReference>
<keyword evidence="2" id="KW-1185">Reference proteome</keyword>
<evidence type="ECO:0000313" key="1">
    <source>
        <dbReference type="EMBL" id="KAJ8878862.1"/>
    </source>
</evidence>
<sequence>MSQNKEEFKWTTKAVKQHAAKMGLQIERPWCTRHNGVNFVLKERIQVGNRCFYSLRNTLKSRAFPRRTMIKI</sequence>
<proteinExistence type="predicted"/>
<accession>A0ABQ9H3N0</accession>
<gene>
    <name evidence="1" type="ORF">PR048_019451</name>
</gene>